<sequence>MTAEAIEIYIQALLDIANALESHREARSAFDHLFLHRVIRDGFLQTVSEEDVQRMLYQSQVGEEFLLWQGPVPNQKSRWNGIGWIFPFTSLAESERAYELITRAKLSQKSWAAFRQWWLTCRLRLQETAIDIPTNLVKVRVMGRTCQLAMQHLEQNPPNLRYLVKIMLERLPASSYLRTQFQMKLMVGEKLDPYIHTFK</sequence>
<name>A0A081BVW2_VECG1</name>
<evidence type="ECO:0000313" key="1">
    <source>
        <dbReference type="EMBL" id="GAK56467.1"/>
    </source>
</evidence>
<accession>A0A081BVW2</accession>
<dbReference type="Proteomes" id="UP000030661">
    <property type="component" value="Unassembled WGS sequence"/>
</dbReference>
<reference evidence="1" key="1">
    <citation type="journal article" date="2015" name="PeerJ">
        <title>First genomic representation of candidate bacterial phylum KSB3 points to enhanced environmental sensing as a trigger of wastewater bulking.</title>
        <authorList>
            <person name="Sekiguchi Y."/>
            <person name="Ohashi A."/>
            <person name="Parks D.H."/>
            <person name="Yamauchi T."/>
            <person name="Tyson G.W."/>
            <person name="Hugenholtz P."/>
        </authorList>
    </citation>
    <scope>NUCLEOTIDE SEQUENCE [LARGE SCALE GENOMIC DNA]</scope>
</reference>
<evidence type="ECO:0000313" key="2">
    <source>
        <dbReference type="Proteomes" id="UP000030661"/>
    </source>
</evidence>
<dbReference type="STRING" id="1499967.U27_03429"/>
<dbReference type="HOGENOM" id="CLU_1375838_0_0_0"/>
<keyword evidence="2" id="KW-1185">Reference proteome</keyword>
<dbReference type="AlphaFoldDB" id="A0A081BVW2"/>
<gene>
    <name evidence="1" type="ORF">U27_03429</name>
</gene>
<proteinExistence type="predicted"/>
<organism evidence="1">
    <name type="scientific">Vecturithrix granuli</name>
    <dbReference type="NCBI Taxonomy" id="1499967"/>
    <lineage>
        <taxon>Bacteria</taxon>
        <taxon>Candidatus Moduliflexota</taxon>
        <taxon>Candidatus Vecturitrichia</taxon>
        <taxon>Candidatus Vecturitrichales</taxon>
        <taxon>Candidatus Vecturitrichaceae</taxon>
        <taxon>Candidatus Vecturithrix</taxon>
    </lineage>
</organism>
<protein>
    <submittedName>
        <fullName evidence="1">Uncharacterized protein</fullName>
    </submittedName>
</protein>
<dbReference type="EMBL" id="DF820464">
    <property type="protein sequence ID" value="GAK56467.1"/>
    <property type="molecule type" value="Genomic_DNA"/>
</dbReference>